<evidence type="ECO:0000256" key="1">
    <source>
        <dbReference type="ARBA" id="ARBA00007358"/>
    </source>
</evidence>
<feature type="domain" description="Fe-containing alcohol dehydrogenase-like C-terminal" evidence="5">
    <location>
        <begin position="193"/>
        <end position="388"/>
    </location>
</feature>
<dbReference type="InterPro" id="IPR018211">
    <property type="entry name" value="ADH_Fe_CS"/>
</dbReference>
<evidence type="ECO:0000256" key="3">
    <source>
        <dbReference type="ARBA" id="ARBA00023027"/>
    </source>
</evidence>
<comment type="caution">
    <text evidence="6">The sequence shown here is derived from an EMBL/GenBank/DDBJ whole genome shotgun (WGS) entry which is preliminary data.</text>
</comment>
<dbReference type="Pfam" id="PF00465">
    <property type="entry name" value="Fe-ADH"/>
    <property type="match status" value="1"/>
</dbReference>
<dbReference type="InterPro" id="IPR001670">
    <property type="entry name" value="ADH_Fe/GldA"/>
</dbReference>
<protein>
    <submittedName>
        <fullName evidence="6">Iron-containing alcohol dehydrogenase</fullName>
    </submittedName>
</protein>
<organism evidence="6 7">
    <name type="scientific">Desulfosporosinus nitroreducens</name>
    <dbReference type="NCBI Taxonomy" id="2018668"/>
    <lineage>
        <taxon>Bacteria</taxon>
        <taxon>Bacillati</taxon>
        <taxon>Bacillota</taxon>
        <taxon>Clostridia</taxon>
        <taxon>Eubacteriales</taxon>
        <taxon>Desulfitobacteriaceae</taxon>
        <taxon>Desulfosporosinus</taxon>
    </lineage>
</organism>
<dbReference type="Gene3D" id="3.40.50.1970">
    <property type="match status" value="1"/>
</dbReference>
<comment type="similarity">
    <text evidence="1">Belongs to the iron-containing alcohol dehydrogenase family.</text>
</comment>
<dbReference type="InterPro" id="IPR039697">
    <property type="entry name" value="Alcohol_dehydrogenase_Fe"/>
</dbReference>
<dbReference type="Pfam" id="PF25137">
    <property type="entry name" value="ADH_Fe_C"/>
    <property type="match status" value="1"/>
</dbReference>
<accession>A0ABT8QVP0</accession>
<feature type="domain" description="Alcohol dehydrogenase iron-type/glycerol dehydrogenase GldA" evidence="4">
    <location>
        <begin position="13"/>
        <end position="182"/>
    </location>
</feature>
<dbReference type="PROSITE" id="PS00913">
    <property type="entry name" value="ADH_IRON_1"/>
    <property type="match status" value="1"/>
</dbReference>
<dbReference type="PROSITE" id="PS00060">
    <property type="entry name" value="ADH_IRON_2"/>
    <property type="match status" value="1"/>
</dbReference>
<dbReference type="Proteomes" id="UP001176021">
    <property type="component" value="Unassembled WGS sequence"/>
</dbReference>
<keyword evidence="3" id="KW-0520">NAD</keyword>
<dbReference type="RefSeq" id="WP_302050021.1">
    <property type="nucleotide sequence ID" value="NZ_JAMJEV010000025.1"/>
</dbReference>
<sequence>MILGEQVYSYFMPTVNLMGVGAHKEIPAQVRALGGSHILLVTDTFLGRPGGMADDIKAMLVAEGIKVTTYPGAEPNPTDKNVHDGLKVYEDCGADLLLSLGGGSSHDCAKGIGLVASNGGNIRDFEGLNKSTKPMVPLIAVNTTAGTGAEMTRFAVITNTSNHVKMAIGDWRVTPNIAVNDPLLMVGMPPALTAATGMDALTHAVEAYVSIIATPVTDSAALMAIKLIANNLRSAVANGQNLEARDKMAYAEFLAGMAFNNAALGYVHAMAHQLGGLYNLPHGVCNAILLPHVEEFNLIACPQRFVDIAVAMGEKVEGLSIREAANKAILAIKILSADVGIPSGLSELNVKEEDFKVMAQNAMKDICSLTNPRIATLDDVISIYKSAM</sequence>
<dbReference type="InterPro" id="IPR056798">
    <property type="entry name" value="ADH_Fe_C"/>
</dbReference>
<evidence type="ECO:0000313" key="7">
    <source>
        <dbReference type="Proteomes" id="UP001176021"/>
    </source>
</evidence>
<dbReference type="PANTHER" id="PTHR11496">
    <property type="entry name" value="ALCOHOL DEHYDROGENASE"/>
    <property type="match status" value="1"/>
</dbReference>
<dbReference type="CDD" id="cd08188">
    <property type="entry name" value="PDDH"/>
    <property type="match status" value="1"/>
</dbReference>
<gene>
    <name evidence="6" type="ORF">M8H41_21615</name>
</gene>
<proteinExistence type="inferred from homology"/>
<evidence type="ECO:0000256" key="2">
    <source>
        <dbReference type="ARBA" id="ARBA00023002"/>
    </source>
</evidence>
<dbReference type="SUPFAM" id="SSF56796">
    <property type="entry name" value="Dehydroquinate synthase-like"/>
    <property type="match status" value="1"/>
</dbReference>
<dbReference type="PANTHER" id="PTHR11496:SF102">
    <property type="entry name" value="ALCOHOL DEHYDROGENASE 4"/>
    <property type="match status" value="1"/>
</dbReference>
<evidence type="ECO:0000259" key="4">
    <source>
        <dbReference type="Pfam" id="PF00465"/>
    </source>
</evidence>
<dbReference type="EMBL" id="JAMJEV010000025">
    <property type="protein sequence ID" value="MDO0825417.1"/>
    <property type="molecule type" value="Genomic_DNA"/>
</dbReference>
<evidence type="ECO:0000259" key="5">
    <source>
        <dbReference type="Pfam" id="PF25137"/>
    </source>
</evidence>
<keyword evidence="2" id="KW-0560">Oxidoreductase</keyword>
<keyword evidence="7" id="KW-1185">Reference proteome</keyword>
<reference evidence="6" key="1">
    <citation type="submission" date="2022-05" db="EMBL/GenBank/DDBJ databases">
        <title>Expanded diversity of anoxic marine methylotrophy in a Black Sea sulfate reducing microorganism.</title>
        <authorList>
            <person name="Fischer P.Q."/>
            <person name="Stams A.J.M."/>
            <person name="Villanueva L."/>
            <person name="Sousa D.Z."/>
        </authorList>
    </citation>
    <scope>NUCLEOTIDE SEQUENCE</scope>
    <source>
        <strain evidence="6">P130</strain>
    </source>
</reference>
<name>A0ABT8QVP0_9FIRM</name>
<dbReference type="Gene3D" id="1.20.1090.10">
    <property type="entry name" value="Dehydroquinate synthase-like - alpha domain"/>
    <property type="match status" value="1"/>
</dbReference>
<evidence type="ECO:0000313" key="6">
    <source>
        <dbReference type="EMBL" id="MDO0825417.1"/>
    </source>
</evidence>